<feature type="region of interest" description="Disordered" evidence="1">
    <location>
        <begin position="70"/>
        <end position="133"/>
    </location>
</feature>
<dbReference type="AlphaFoldDB" id="A0A7S4ADK0"/>
<evidence type="ECO:0000256" key="1">
    <source>
        <dbReference type="SAM" id="MobiDB-lite"/>
    </source>
</evidence>
<name>A0A7S4ADK0_9STRA</name>
<gene>
    <name evidence="2" type="ORF">PAUS00366_LOCUS4976</name>
</gene>
<protein>
    <submittedName>
        <fullName evidence="2">Uncharacterized protein</fullName>
    </submittedName>
</protein>
<feature type="compositionally biased region" description="Low complexity" evidence="1">
    <location>
        <begin position="70"/>
        <end position="87"/>
    </location>
</feature>
<feature type="compositionally biased region" description="Pro residues" evidence="1">
    <location>
        <begin position="91"/>
        <end position="100"/>
    </location>
</feature>
<accession>A0A7S4ADK0</accession>
<sequence>MASTTTKKTKIATAMMAWVVMIGSMKGAANNGSNTMLLAGSSALLLPSHQCVTKHKHAAHLTTSISISTSISTSTSTRSSGRASSSAMFSTPPPPPPPPLENEYSDFDERPVGVGGDATNTKLSASLPTSNEFSTPEEIVSMCMTCLEGADDGGSGTSRAGLEICYNFSSDSCRMANGGSLESFFQYANNPVFQTMVDCDRWEVLNVGAEIPGTNTRGAMKTVLVHVVPARTNTSTSTSTNTGTDLGTGLQQHQRKDRKFLWTFVKERRPPRQGHFLVHECIAVDNAFAHTE</sequence>
<dbReference type="EMBL" id="HBIX01006304">
    <property type="protein sequence ID" value="CAE0712224.1"/>
    <property type="molecule type" value="Transcribed_RNA"/>
</dbReference>
<organism evidence="2">
    <name type="scientific">Pseudo-nitzschia australis</name>
    <dbReference type="NCBI Taxonomy" id="44445"/>
    <lineage>
        <taxon>Eukaryota</taxon>
        <taxon>Sar</taxon>
        <taxon>Stramenopiles</taxon>
        <taxon>Ochrophyta</taxon>
        <taxon>Bacillariophyta</taxon>
        <taxon>Bacillariophyceae</taxon>
        <taxon>Bacillariophycidae</taxon>
        <taxon>Bacillariales</taxon>
        <taxon>Bacillariaceae</taxon>
        <taxon>Pseudo-nitzschia</taxon>
    </lineage>
</organism>
<proteinExistence type="predicted"/>
<feature type="compositionally biased region" description="Polar residues" evidence="1">
    <location>
        <begin position="118"/>
        <end position="133"/>
    </location>
</feature>
<reference evidence="2" key="1">
    <citation type="submission" date="2021-01" db="EMBL/GenBank/DDBJ databases">
        <authorList>
            <person name="Corre E."/>
            <person name="Pelletier E."/>
            <person name="Niang G."/>
            <person name="Scheremetjew M."/>
            <person name="Finn R."/>
            <person name="Kale V."/>
            <person name="Holt S."/>
            <person name="Cochrane G."/>
            <person name="Meng A."/>
            <person name="Brown T."/>
            <person name="Cohen L."/>
        </authorList>
    </citation>
    <scope>NUCLEOTIDE SEQUENCE</scope>
    <source>
        <strain evidence="2">10249 10 AB</strain>
    </source>
</reference>
<evidence type="ECO:0000313" key="2">
    <source>
        <dbReference type="EMBL" id="CAE0712224.1"/>
    </source>
</evidence>